<comment type="caution">
    <text evidence="2">The sequence shown here is derived from an EMBL/GenBank/DDBJ whole genome shotgun (WGS) entry which is preliminary data.</text>
</comment>
<evidence type="ECO:0000313" key="2">
    <source>
        <dbReference type="EMBL" id="MDT0264249.1"/>
    </source>
</evidence>
<dbReference type="RefSeq" id="WP_311425392.1">
    <property type="nucleotide sequence ID" value="NZ_JAVREH010000080.1"/>
</dbReference>
<dbReference type="Pfam" id="PF00563">
    <property type="entry name" value="EAL"/>
    <property type="match status" value="1"/>
</dbReference>
<sequence length="106" mass="11352">MAIDDTGAGFAGLSHILKLAPDLIKLDRVLTTGIDTDPARQALAGALVHFACATDAKVIAEGIQTAGELHTVHQLGVHYGQGYLLGRPHPLRHLMDFDPVRTSPHR</sequence>
<evidence type="ECO:0000259" key="1">
    <source>
        <dbReference type="PROSITE" id="PS50883"/>
    </source>
</evidence>
<dbReference type="InterPro" id="IPR001633">
    <property type="entry name" value="EAL_dom"/>
</dbReference>
<dbReference type="InterPro" id="IPR035919">
    <property type="entry name" value="EAL_sf"/>
</dbReference>
<keyword evidence="3" id="KW-1185">Reference proteome</keyword>
<dbReference type="SUPFAM" id="SSF141868">
    <property type="entry name" value="EAL domain-like"/>
    <property type="match status" value="1"/>
</dbReference>
<dbReference type="Gene3D" id="3.20.20.450">
    <property type="entry name" value="EAL domain"/>
    <property type="match status" value="1"/>
</dbReference>
<dbReference type="PROSITE" id="PS50883">
    <property type="entry name" value="EAL"/>
    <property type="match status" value="1"/>
</dbReference>
<dbReference type="InterPro" id="IPR050706">
    <property type="entry name" value="Cyclic-di-GMP_PDE-like"/>
</dbReference>
<name>A0ABU2JHR8_9ACTN</name>
<dbReference type="CDD" id="cd01948">
    <property type="entry name" value="EAL"/>
    <property type="match status" value="1"/>
</dbReference>
<dbReference type="Proteomes" id="UP001183176">
    <property type="component" value="Unassembled WGS sequence"/>
</dbReference>
<proteinExistence type="predicted"/>
<dbReference type="PANTHER" id="PTHR33121:SF70">
    <property type="entry name" value="SIGNALING PROTEIN YKOW"/>
    <property type="match status" value="1"/>
</dbReference>
<organism evidence="2 3">
    <name type="scientific">Jatrophihabitans lederbergiae</name>
    <dbReference type="NCBI Taxonomy" id="3075547"/>
    <lineage>
        <taxon>Bacteria</taxon>
        <taxon>Bacillati</taxon>
        <taxon>Actinomycetota</taxon>
        <taxon>Actinomycetes</taxon>
        <taxon>Jatrophihabitantales</taxon>
        <taxon>Jatrophihabitantaceae</taxon>
        <taxon>Jatrophihabitans</taxon>
    </lineage>
</organism>
<gene>
    <name evidence="2" type="ORF">RM423_23045</name>
</gene>
<reference evidence="3" key="1">
    <citation type="submission" date="2023-07" db="EMBL/GenBank/DDBJ databases">
        <title>30 novel species of actinomycetes from the DSMZ collection.</title>
        <authorList>
            <person name="Nouioui I."/>
        </authorList>
    </citation>
    <scope>NUCLEOTIDE SEQUENCE [LARGE SCALE GENOMIC DNA]</scope>
    <source>
        <strain evidence="3">DSM 44399</strain>
    </source>
</reference>
<evidence type="ECO:0000313" key="3">
    <source>
        <dbReference type="Proteomes" id="UP001183176"/>
    </source>
</evidence>
<dbReference type="EMBL" id="JAVREH010000080">
    <property type="protein sequence ID" value="MDT0264249.1"/>
    <property type="molecule type" value="Genomic_DNA"/>
</dbReference>
<dbReference type="PANTHER" id="PTHR33121">
    <property type="entry name" value="CYCLIC DI-GMP PHOSPHODIESTERASE PDEF"/>
    <property type="match status" value="1"/>
</dbReference>
<accession>A0ABU2JHR8</accession>
<protein>
    <submittedName>
        <fullName evidence="2">EAL domain-containing protein</fullName>
    </submittedName>
</protein>
<feature type="domain" description="EAL" evidence="1">
    <location>
        <begin position="1"/>
        <end position="102"/>
    </location>
</feature>